<comment type="caution">
    <text evidence="5">The sequence shown here is derived from an EMBL/GenBank/DDBJ whole genome shotgun (WGS) entry which is preliminary data.</text>
</comment>
<dbReference type="Gene3D" id="1.50.10.100">
    <property type="entry name" value="Chondroitin AC/alginate lyase"/>
    <property type="match status" value="1"/>
</dbReference>
<dbReference type="EMBL" id="CAFZ01000004">
    <property type="protein sequence ID" value="CCA66674.1"/>
    <property type="molecule type" value="Genomic_DNA"/>
</dbReference>
<name>G4T5T0_SERID</name>
<dbReference type="eggNOG" id="ENOG502QSID">
    <property type="taxonomic scope" value="Eukaryota"/>
</dbReference>
<feature type="compositionally biased region" description="Low complexity" evidence="3">
    <location>
        <begin position="141"/>
        <end position="152"/>
    </location>
</feature>
<evidence type="ECO:0000256" key="1">
    <source>
        <dbReference type="ARBA" id="ARBA00022729"/>
    </source>
</evidence>
<feature type="domain" description="Alginate lyase" evidence="4">
    <location>
        <begin position="191"/>
        <end position="457"/>
    </location>
</feature>
<gene>
    <name evidence="5" type="ORF">PIIN_11748</name>
</gene>
<dbReference type="STRING" id="1109443.G4T5T0"/>
<feature type="compositionally biased region" description="Low complexity" evidence="3">
    <location>
        <begin position="194"/>
        <end position="213"/>
    </location>
</feature>
<keyword evidence="6" id="KW-1185">Reference proteome</keyword>
<dbReference type="InterPro" id="IPR008397">
    <property type="entry name" value="Alginate_lyase_dom"/>
</dbReference>
<sequence length="641" mass="71783">MRKTCSRPPPSSILWAASPMGFSLRYLFLLLLPTALGDGVNWIDPHYAVTYPYHPRPDLATSARAIISRGRASAKAGPFTITKGDITAPSGTKHDYLSWAPYHWPNCGWCKTRDSTNQRAEDLGDETIEASPDQSSEIDSTTPTTKENTPNEFFIPSSTLATTAVPSLPHVSPPEPLNVEDSELNADGRRPSRTQSASCAPSPTTSMAPSSTWTTCPYVARDGKVNPDRNQLHGLSQLNSFAQATIDNTLAFLLDHDQNLASKAAQFIEVFFLQSSTAMNPRLDWGQTVRGPSQHGSYMGILDFRVLIKVVNAIQILRLSRSPYWSKDRDARMITWAQSYLDWLDSSELGKRPKRSANNHSTFYYGQVAALRILTLDEIGALNAVQTYFGGPFQEQIVSSGEQPFESTRVKPFHYRVFNLEAMVTVAKLGSYLGVDRWRTQTRYKATIKTAIDYLVTLDPGQEEKAAAMPLVACALSVYGDDNKSTYRKYLESFGTRSSEDGKSRTFTYKTKSWWFYEQPDAMKGPQHRRREEQYDALYQITGQDVMSPFVSTRGKSSMPGDETLQLASSDQSDQTEPTAPSHNADSPREGADVIAFHPDRPAPFISTDTVELEEGIYVYWNQISYLYEGSHARRSRWARW</sequence>
<evidence type="ECO:0000256" key="3">
    <source>
        <dbReference type="SAM" id="MobiDB-lite"/>
    </source>
</evidence>
<dbReference type="Proteomes" id="UP000007148">
    <property type="component" value="Unassembled WGS sequence"/>
</dbReference>
<feature type="compositionally biased region" description="Polar residues" evidence="3">
    <location>
        <begin position="566"/>
        <end position="585"/>
    </location>
</feature>
<dbReference type="OrthoDB" id="63533at2759"/>
<feature type="region of interest" description="Disordered" evidence="3">
    <location>
        <begin position="125"/>
        <end position="213"/>
    </location>
</feature>
<dbReference type="Pfam" id="PF05426">
    <property type="entry name" value="Alginate_lyase"/>
    <property type="match status" value="1"/>
</dbReference>
<evidence type="ECO:0000313" key="5">
    <source>
        <dbReference type="EMBL" id="CCA66674.1"/>
    </source>
</evidence>
<dbReference type="InParanoid" id="G4T5T0"/>
<accession>G4T5T0</accession>
<evidence type="ECO:0000313" key="6">
    <source>
        <dbReference type="Proteomes" id="UP000007148"/>
    </source>
</evidence>
<proteinExistence type="predicted"/>
<feature type="region of interest" description="Disordered" evidence="3">
    <location>
        <begin position="550"/>
        <end position="590"/>
    </location>
</feature>
<reference evidence="5 6" key="1">
    <citation type="journal article" date="2011" name="PLoS Pathog.">
        <title>Endophytic Life Strategies Decoded by Genome and Transcriptome Analyses of the Mutualistic Root Symbiont Piriformospora indica.</title>
        <authorList>
            <person name="Zuccaro A."/>
            <person name="Lahrmann U."/>
            <person name="Guldener U."/>
            <person name="Langen G."/>
            <person name="Pfiffi S."/>
            <person name="Biedenkopf D."/>
            <person name="Wong P."/>
            <person name="Samans B."/>
            <person name="Grimm C."/>
            <person name="Basiewicz M."/>
            <person name="Murat C."/>
            <person name="Martin F."/>
            <person name="Kogel K.H."/>
        </authorList>
    </citation>
    <scope>NUCLEOTIDE SEQUENCE [LARGE SCALE GENOMIC DNA]</scope>
    <source>
        <strain evidence="5 6">DSM 11827</strain>
    </source>
</reference>
<protein>
    <recommendedName>
        <fullName evidence="4">Alginate lyase domain-containing protein</fullName>
    </recommendedName>
</protein>
<keyword evidence="1" id="KW-0732">Signal</keyword>
<evidence type="ECO:0000256" key="2">
    <source>
        <dbReference type="ARBA" id="ARBA00023239"/>
    </source>
</evidence>
<keyword evidence="2" id="KW-0456">Lyase</keyword>
<dbReference type="InterPro" id="IPR008929">
    <property type="entry name" value="Chondroitin_lyas"/>
</dbReference>
<evidence type="ECO:0000259" key="4">
    <source>
        <dbReference type="Pfam" id="PF05426"/>
    </source>
</evidence>
<dbReference type="AlphaFoldDB" id="G4T5T0"/>
<dbReference type="GO" id="GO:0016829">
    <property type="term" value="F:lyase activity"/>
    <property type="evidence" value="ECO:0007669"/>
    <property type="project" value="UniProtKB-KW"/>
</dbReference>
<organism evidence="5 6">
    <name type="scientific">Serendipita indica (strain DSM 11827)</name>
    <name type="common">Root endophyte fungus</name>
    <name type="synonym">Piriformospora indica</name>
    <dbReference type="NCBI Taxonomy" id="1109443"/>
    <lineage>
        <taxon>Eukaryota</taxon>
        <taxon>Fungi</taxon>
        <taxon>Dikarya</taxon>
        <taxon>Basidiomycota</taxon>
        <taxon>Agaricomycotina</taxon>
        <taxon>Agaricomycetes</taxon>
        <taxon>Sebacinales</taxon>
        <taxon>Serendipitaceae</taxon>
        <taxon>Serendipita</taxon>
    </lineage>
</organism>
<dbReference type="GO" id="GO:0042597">
    <property type="term" value="C:periplasmic space"/>
    <property type="evidence" value="ECO:0007669"/>
    <property type="project" value="InterPro"/>
</dbReference>
<dbReference type="HOGENOM" id="CLU_438056_0_0_1"/>
<dbReference type="SUPFAM" id="SSF48230">
    <property type="entry name" value="Chondroitin AC/alginate lyase"/>
    <property type="match status" value="1"/>
</dbReference>
<feature type="compositionally biased region" description="Polar residues" evidence="3">
    <location>
        <begin position="156"/>
        <end position="165"/>
    </location>
</feature>